<evidence type="ECO:0000313" key="1">
    <source>
        <dbReference type="EMBL" id="PNY79183.1"/>
    </source>
</evidence>
<dbReference type="EMBL" id="PPPD01000006">
    <property type="protein sequence ID" value="PNY79183.1"/>
    <property type="molecule type" value="Genomic_DNA"/>
</dbReference>
<sequence length="130" mass="13831">MEGTTFRGLEVNELGSLLVGSIHGVQRRMLVDFQRPAYQDPKGAVMADLGLDVAAPTVAVAAKPACPERLAERATAVRQVLLLADRPLSAEQVARSFTGVRAATVDEVLEMLVIMGQARQVGEDVVAYAA</sequence>
<name>A0A2K3URL9_9DEIO</name>
<organism evidence="1 2">
    <name type="scientific">Deinococcus koreensis</name>
    <dbReference type="NCBI Taxonomy" id="2054903"/>
    <lineage>
        <taxon>Bacteria</taxon>
        <taxon>Thermotogati</taxon>
        <taxon>Deinococcota</taxon>
        <taxon>Deinococci</taxon>
        <taxon>Deinococcales</taxon>
        <taxon>Deinococcaceae</taxon>
        <taxon>Deinococcus</taxon>
    </lineage>
</organism>
<reference evidence="1 2" key="1">
    <citation type="submission" date="2018-01" db="EMBL/GenBank/DDBJ databases">
        <title>Deinococcus koreensis sp. nov., a radiation-resistant bacterium isolated from river water.</title>
        <authorList>
            <person name="Choi A."/>
        </authorList>
    </citation>
    <scope>NUCLEOTIDE SEQUENCE [LARGE SCALE GENOMIC DNA]</scope>
    <source>
        <strain evidence="1 2">SJW1-2</strain>
    </source>
</reference>
<comment type="caution">
    <text evidence="1">The sequence shown here is derived from an EMBL/GenBank/DDBJ whole genome shotgun (WGS) entry which is preliminary data.</text>
</comment>
<proteinExistence type="predicted"/>
<keyword evidence="2" id="KW-1185">Reference proteome</keyword>
<protein>
    <submittedName>
        <fullName evidence="1">Uncharacterized protein</fullName>
    </submittedName>
</protein>
<gene>
    <name evidence="1" type="ORF">CVO96_20505</name>
</gene>
<dbReference type="AlphaFoldDB" id="A0A2K3URL9"/>
<accession>A0A2K3URL9</accession>
<dbReference type="Proteomes" id="UP000236379">
    <property type="component" value="Unassembled WGS sequence"/>
</dbReference>
<evidence type="ECO:0000313" key="2">
    <source>
        <dbReference type="Proteomes" id="UP000236379"/>
    </source>
</evidence>